<comment type="caution">
    <text evidence="1">The sequence shown here is derived from an EMBL/GenBank/DDBJ whole genome shotgun (WGS) entry which is preliminary data.</text>
</comment>
<sequence>MSWKWNGRPNHSIVARPVSNLLATLIQDNGVGGATVKEGISRYAFRKAGRYSGSLQSWYQSGSLRSNFTVSLPSPPSLRGSRYGDIILRVTPIDIRWYEWMVFIAAWLYDMETIFHICHIEAHLQVSLASRCLVADARLRWMTLGERAILSRTWAHFRTLVIACFGPVPDEGADESHRDLEIYRAMHLDRYFNFELASSKLRALLVLRNGLRPEIRRFVPEPMIRMTVGNMIDDIMEAEISTHMMQTDAFMDDYQVPVNDAGIGEPLLEAGQVFSEDPIPAVPRQKVPA</sequence>
<gene>
    <name evidence="1" type="ORF">TIFTF001_050741</name>
</gene>
<dbReference type="EMBL" id="BTGU01008645">
    <property type="protein sequence ID" value="GMN31508.1"/>
    <property type="molecule type" value="Genomic_DNA"/>
</dbReference>
<organism evidence="1 2">
    <name type="scientific">Ficus carica</name>
    <name type="common">Common fig</name>
    <dbReference type="NCBI Taxonomy" id="3494"/>
    <lineage>
        <taxon>Eukaryota</taxon>
        <taxon>Viridiplantae</taxon>
        <taxon>Streptophyta</taxon>
        <taxon>Embryophyta</taxon>
        <taxon>Tracheophyta</taxon>
        <taxon>Spermatophyta</taxon>
        <taxon>Magnoliopsida</taxon>
        <taxon>eudicotyledons</taxon>
        <taxon>Gunneridae</taxon>
        <taxon>Pentapetalae</taxon>
        <taxon>rosids</taxon>
        <taxon>fabids</taxon>
        <taxon>Rosales</taxon>
        <taxon>Moraceae</taxon>
        <taxon>Ficeae</taxon>
        <taxon>Ficus</taxon>
    </lineage>
</organism>
<name>A0AA88CR43_FICCA</name>
<dbReference type="AlphaFoldDB" id="A0AA88CR43"/>
<evidence type="ECO:0000313" key="1">
    <source>
        <dbReference type="EMBL" id="GMN31508.1"/>
    </source>
</evidence>
<accession>A0AA88CR43</accession>
<reference evidence="1" key="1">
    <citation type="submission" date="2023-07" db="EMBL/GenBank/DDBJ databases">
        <title>draft genome sequence of fig (Ficus carica).</title>
        <authorList>
            <person name="Takahashi T."/>
            <person name="Nishimura K."/>
        </authorList>
    </citation>
    <scope>NUCLEOTIDE SEQUENCE</scope>
</reference>
<proteinExistence type="predicted"/>
<protein>
    <submittedName>
        <fullName evidence="1">Uncharacterized protein</fullName>
    </submittedName>
</protein>
<keyword evidence="2" id="KW-1185">Reference proteome</keyword>
<dbReference type="Proteomes" id="UP001187192">
    <property type="component" value="Unassembled WGS sequence"/>
</dbReference>
<evidence type="ECO:0000313" key="2">
    <source>
        <dbReference type="Proteomes" id="UP001187192"/>
    </source>
</evidence>